<reference evidence="2 3" key="1">
    <citation type="submission" date="2018-02" db="EMBL/GenBank/DDBJ databases">
        <authorList>
            <person name="Cohen D.B."/>
            <person name="Kent A.D."/>
        </authorList>
    </citation>
    <scope>NUCLEOTIDE SEQUENCE [LARGE SCALE GENOMIC DNA]</scope>
    <source>
        <strain evidence="2 3">ULC007</strain>
    </source>
</reference>
<dbReference type="EMBL" id="PVWG01000001">
    <property type="protein sequence ID" value="PSB22139.1"/>
    <property type="molecule type" value="Genomic_DNA"/>
</dbReference>
<reference evidence="2 3" key="2">
    <citation type="submission" date="2018-03" db="EMBL/GenBank/DDBJ databases">
        <title>The ancient ancestry and fast evolution of plastids.</title>
        <authorList>
            <person name="Moore K.R."/>
            <person name="Magnabosco C."/>
            <person name="Momper L."/>
            <person name="Gold D.A."/>
            <person name="Bosak T."/>
            <person name="Fournier G.P."/>
        </authorList>
    </citation>
    <scope>NUCLEOTIDE SEQUENCE [LARGE SCALE GENOMIC DNA]</scope>
    <source>
        <strain evidence="2 3">ULC007</strain>
    </source>
</reference>
<proteinExistence type="predicted"/>
<name>A0A2T1DNU4_9CYAN</name>
<dbReference type="OrthoDB" id="6286374at2"/>
<evidence type="ECO:0000313" key="2">
    <source>
        <dbReference type="EMBL" id="PSB22139.1"/>
    </source>
</evidence>
<organism evidence="2 3">
    <name type="scientific">Phormidesmis priestleyi ULC007</name>
    <dbReference type="NCBI Taxonomy" id="1920490"/>
    <lineage>
        <taxon>Bacteria</taxon>
        <taxon>Bacillati</taxon>
        <taxon>Cyanobacteriota</taxon>
        <taxon>Cyanophyceae</taxon>
        <taxon>Leptolyngbyales</taxon>
        <taxon>Leptolyngbyaceae</taxon>
        <taxon>Phormidesmis</taxon>
    </lineage>
</organism>
<keyword evidence="1" id="KW-1133">Transmembrane helix</keyword>
<dbReference type="AlphaFoldDB" id="A0A2T1DNU4"/>
<accession>A0A2T1DNU4</accession>
<evidence type="ECO:0000256" key="1">
    <source>
        <dbReference type="SAM" id="Phobius"/>
    </source>
</evidence>
<feature type="transmembrane region" description="Helical" evidence="1">
    <location>
        <begin position="6"/>
        <end position="24"/>
    </location>
</feature>
<sequence length="625" mass="69912">MNLPFVLDVAIGLVFIYLILSLLASEVQELITTLLQWRAKHLKESIEILLGGGVELSEHQTQVKTLVDELYNDPLLQNVNQGVTGGIARWFRQFTKLFPGNRRGAYGEELATGPSYIAPETFATSLLERLGISKLINKLTEVRLEKFATRLVGIYKVNDNGGVEIPTRQEIKDNWEAGKIRQIVEQANPDQADLSTDSNFVGLVTDYHEILKDFRIKQATLKTCVERMGESLDRFIVAGSPTNPEAEGVPLIGRLKSFKLGIFGADNERAIVSGGLRPSLSEIADMVNQSSDVYREITDAYATVKTKLPPINAKIDDSVKAQLDAYNNSEDPPLTLKLSDLTNEQRDLFRNAAIREISEEEYALYQDYQSYVEIQKGLGKLPNAVRESLAVLARRAQTRVKQTESDINQLREEVSLWFDRSMSRTSGVYKRNAKGVAILIGITIASFTNSDTFHVFNRLSSDENLRQVITKRASDVISPATSGDRPPLRQELDNIRNQTDSVLRNVALPISWNPANLSKQFDCPPAAPINRDNVTSEQEWATMFASCLNRPPEERDISFFKKIGLTAQVAFRHPWEAFKMLLGWVLSGIAIAMGAPFWFDLLNRFVNVRNTGNKPKAAPEQSPPA</sequence>
<keyword evidence="1" id="KW-0812">Transmembrane</keyword>
<dbReference type="RefSeq" id="WP_073069159.1">
    <property type="nucleotide sequence ID" value="NZ_MPPI01000001.1"/>
</dbReference>
<feature type="transmembrane region" description="Helical" evidence="1">
    <location>
        <begin position="581"/>
        <end position="599"/>
    </location>
</feature>
<keyword evidence="3" id="KW-1185">Reference proteome</keyword>
<evidence type="ECO:0000313" key="3">
    <source>
        <dbReference type="Proteomes" id="UP000238634"/>
    </source>
</evidence>
<keyword evidence="1" id="KW-0472">Membrane</keyword>
<gene>
    <name evidence="2" type="ORF">C7B65_01670</name>
</gene>
<dbReference type="Proteomes" id="UP000238634">
    <property type="component" value="Unassembled WGS sequence"/>
</dbReference>
<comment type="caution">
    <text evidence="2">The sequence shown here is derived from an EMBL/GenBank/DDBJ whole genome shotgun (WGS) entry which is preliminary data.</text>
</comment>
<dbReference type="STRING" id="1920490.GCA_001895925_00882"/>
<protein>
    <submittedName>
        <fullName evidence="2">Uncharacterized protein</fullName>
    </submittedName>
</protein>